<evidence type="ECO:0000313" key="2">
    <source>
        <dbReference type="EMBL" id="PSN90666.1"/>
    </source>
</evidence>
<dbReference type="Proteomes" id="UP000240322">
    <property type="component" value="Unassembled WGS sequence"/>
</dbReference>
<organism evidence="2 3">
    <name type="scientific">Candidatus Marsarchaeota G2 archaeon OSP_D</name>
    <dbReference type="NCBI Taxonomy" id="1978157"/>
    <lineage>
        <taxon>Archaea</taxon>
        <taxon>Candidatus Marsarchaeota</taxon>
        <taxon>Candidatus Marsarchaeota group 2</taxon>
    </lineage>
</organism>
<dbReference type="Gene3D" id="1.25.40.10">
    <property type="entry name" value="Tetratricopeptide repeat domain"/>
    <property type="match status" value="1"/>
</dbReference>
<evidence type="ECO:0000313" key="3">
    <source>
        <dbReference type="Proteomes" id="UP000240322"/>
    </source>
</evidence>
<dbReference type="EMBL" id="NEXE01000052">
    <property type="protein sequence ID" value="PSN90666.1"/>
    <property type="molecule type" value="Genomic_DNA"/>
</dbReference>
<reference evidence="2 3" key="1">
    <citation type="submission" date="2017-04" db="EMBL/GenBank/DDBJ databases">
        <title>Novel microbial lineages endemic to geothermal iron-oxide mats fill important gaps in the evolutionary history of Archaea.</title>
        <authorList>
            <person name="Jay Z.J."/>
            <person name="Beam J.P."/>
            <person name="Dlakic M."/>
            <person name="Rusch D.B."/>
            <person name="Kozubal M.A."/>
            <person name="Inskeep W.P."/>
        </authorList>
    </citation>
    <scope>NUCLEOTIDE SEQUENCE [LARGE SCALE GENOMIC DNA]</scope>
    <source>
        <strain evidence="2">OSP_D</strain>
    </source>
</reference>
<dbReference type="AlphaFoldDB" id="A0A2R6AWD3"/>
<feature type="repeat" description="TPR" evidence="1">
    <location>
        <begin position="192"/>
        <end position="225"/>
    </location>
</feature>
<sequence length="284" mass="31343">MGVGVQSHYFSVGSVVTWGRAGVGVVATQSFADPSYGPLGLELMAAGRSAKQALEALVKADVRPEVRQVAMVDSHGVAAVHTGAECTPYAGHILGDGFSVQANLMDNDTIWGAMRDAYVDNENLELPERILAALEAAEAAGGDIRGKQSAALLVVDSKLTANAWSGRLIELRVEDHTEPLVELKRLLRLRRAYDWADRGDEYMAAGRHQESSEAFKRAFELAPELVELRYWWALGLYRSGRRAEAIHELREVCAKEPRWKKLLRLLVNAGRLEPQFYDEVFPQG</sequence>
<dbReference type="SUPFAM" id="SSF48452">
    <property type="entry name" value="TPR-like"/>
    <property type="match status" value="1"/>
</dbReference>
<keyword evidence="1" id="KW-0802">TPR repeat</keyword>
<gene>
    <name evidence="2" type="ORF">B9Q03_06325</name>
</gene>
<protein>
    <submittedName>
        <fullName evidence="2">Uncharacterized protein</fullName>
    </submittedName>
</protein>
<dbReference type="SUPFAM" id="SSF56235">
    <property type="entry name" value="N-terminal nucleophile aminohydrolases (Ntn hydrolases)"/>
    <property type="match status" value="1"/>
</dbReference>
<proteinExistence type="predicted"/>
<dbReference type="PANTHER" id="PTHR39328">
    <property type="entry name" value="BLL2871 PROTEIN"/>
    <property type="match status" value="1"/>
</dbReference>
<name>A0A2R6AWD3_9ARCH</name>
<evidence type="ECO:0000256" key="1">
    <source>
        <dbReference type="PROSITE-ProRule" id="PRU00339"/>
    </source>
</evidence>
<dbReference type="InterPro" id="IPR011990">
    <property type="entry name" value="TPR-like_helical_dom_sf"/>
</dbReference>
<accession>A0A2R6AWD3</accession>
<dbReference type="InterPro" id="IPR019734">
    <property type="entry name" value="TPR_rpt"/>
</dbReference>
<comment type="caution">
    <text evidence="2">The sequence shown here is derived from an EMBL/GenBank/DDBJ whole genome shotgun (WGS) entry which is preliminary data.</text>
</comment>
<dbReference type="PROSITE" id="PS50005">
    <property type="entry name" value="TPR"/>
    <property type="match status" value="1"/>
</dbReference>
<dbReference type="InterPro" id="IPR010430">
    <property type="entry name" value="DUF1028"/>
</dbReference>
<dbReference type="Pfam" id="PF06267">
    <property type="entry name" value="DUF1028"/>
    <property type="match status" value="1"/>
</dbReference>
<dbReference type="InterPro" id="IPR029055">
    <property type="entry name" value="Ntn_hydrolases_N"/>
</dbReference>
<dbReference type="PANTHER" id="PTHR39328:SF1">
    <property type="entry name" value="BLL2871 PROTEIN"/>
    <property type="match status" value="1"/>
</dbReference>
<dbReference type="Gene3D" id="3.60.20.10">
    <property type="entry name" value="Glutamine Phosphoribosylpyrophosphate, subunit 1, domain 1"/>
    <property type="match status" value="1"/>
</dbReference>